<keyword evidence="1" id="KW-0436">Ligase</keyword>
<evidence type="ECO:0000313" key="2">
    <source>
        <dbReference type="Proteomes" id="UP000027725"/>
    </source>
</evidence>
<proteinExistence type="predicted"/>
<keyword evidence="1" id="KW-0030">Aminoacyl-tRNA synthetase</keyword>
<accession>A0A074THF6</accession>
<evidence type="ECO:0000313" key="1">
    <source>
        <dbReference type="EMBL" id="KEP68463.1"/>
    </source>
</evidence>
<name>A0A074THF6_9RHOB</name>
<comment type="caution">
    <text evidence="1">The sequence shown here is derived from an EMBL/GenBank/DDBJ whole genome shotgun (WGS) entry which is preliminary data.</text>
</comment>
<organism evidence="1 2">
    <name type="scientific">Thioclava dalianensis</name>
    <dbReference type="NCBI Taxonomy" id="1185766"/>
    <lineage>
        <taxon>Bacteria</taxon>
        <taxon>Pseudomonadati</taxon>
        <taxon>Pseudomonadota</taxon>
        <taxon>Alphaproteobacteria</taxon>
        <taxon>Rhodobacterales</taxon>
        <taxon>Paracoccaceae</taxon>
        <taxon>Thioclava</taxon>
    </lineage>
</organism>
<reference evidence="1 2" key="1">
    <citation type="submission" date="2014-03" db="EMBL/GenBank/DDBJ databases">
        <title>The draft genome sequence of Thioclava dalianensis DLFJ1-1.</title>
        <authorList>
            <person name="Lai Q."/>
            <person name="Shao Z."/>
        </authorList>
    </citation>
    <scope>NUCLEOTIDE SEQUENCE [LARGE SCALE GENOMIC DNA]</scope>
    <source>
        <strain evidence="1 2">DLFJ1-1</strain>
    </source>
</reference>
<keyword evidence="2" id="KW-1185">Reference proteome</keyword>
<dbReference type="AlphaFoldDB" id="A0A074THF6"/>
<dbReference type="Proteomes" id="UP000027725">
    <property type="component" value="Unassembled WGS sequence"/>
</dbReference>
<dbReference type="EMBL" id="JHEH01000032">
    <property type="protein sequence ID" value="KEP68463.1"/>
    <property type="molecule type" value="Genomic_DNA"/>
</dbReference>
<sequence>MADVTLDEGHLRFEFKDVDFAEQYDGWRHHRNVFSSACGGAKAVDFVVGKGNVIWLIEVKDYRHHRRDKTISLWDEIAIKVRDTMAGLVSTKFIGVDDDERRTSRTALGKRKLHVALHLEQTKNPSRLFPQAFNPANVRLKLKQNLRFADLHPVVFDRTDFPAQLGRVTSI</sequence>
<dbReference type="GO" id="GO:0004812">
    <property type="term" value="F:aminoacyl-tRNA ligase activity"/>
    <property type="evidence" value="ECO:0007669"/>
    <property type="project" value="UniProtKB-KW"/>
</dbReference>
<dbReference type="eggNOG" id="ENOG5030NHK">
    <property type="taxonomic scope" value="Bacteria"/>
</dbReference>
<gene>
    <name evidence="1" type="ORF">DL1_11740</name>
</gene>
<protein>
    <submittedName>
        <fullName evidence="1">Cysteinyl-tRNA synthetase</fullName>
    </submittedName>
</protein>